<reference evidence="1" key="1">
    <citation type="journal article" date="2020" name="Stud. Mycol.">
        <title>101 Dothideomycetes genomes: a test case for predicting lifestyles and emergence of pathogens.</title>
        <authorList>
            <person name="Haridas S."/>
            <person name="Albert R."/>
            <person name="Binder M."/>
            <person name="Bloem J."/>
            <person name="Labutti K."/>
            <person name="Salamov A."/>
            <person name="Andreopoulos B."/>
            <person name="Baker S."/>
            <person name="Barry K."/>
            <person name="Bills G."/>
            <person name="Bluhm B."/>
            <person name="Cannon C."/>
            <person name="Castanera R."/>
            <person name="Culley D."/>
            <person name="Daum C."/>
            <person name="Ezra D."/>
            <person name="Gonzalez J."/>
            <person name="Henrissat B."/>
            <person name="Kuo A."/>
            <person name="Liang C."/>
            <person name="Lipzen A."/>
            <person name="Lutzoni F."/>
            <person name="Magnuson J."/>
            <person name="Mondo S."/>
            <person name="Nolan M."/>
            <person name="Ohm R."/>
            <person name="Pangilinan J."/>
            <person name="Park H.-J."/>
            <person name="Ramirez L."/>
            <person name="Alfaro M."/>
            <person name="Sun H."/>
            <person name="Tritt A."/>
            <person name="Yoshinaga Y."/>
            <person name="Zwiers L.-H."/>
            <person name="Turgeon B."/>
            <person name="Goodwin S."/>
            <person name="Spatafora J."/>
            <person name="Crous P."/>
            <person name="Grigoriev I."/>
        </authorList>
    </citation>
    <scope>NUCLEOTIDE SEQUENCE</scope>
    <source>
        <strain evidence="1">Tuck. ex Michener</strain>
    </source>
</reference>
<gene>
    <name evidence="1" type="ORF">EV356DRAFT_117035</name>
</gene>
<dbReference type="EMBL" id="ML991976">
    <property type="protein sequence ID" value="KAF2228417.1"/>
    <property type="molecule type" value="Genomic_DNA"/>
</dbReference>
<proteinExistence type="predicted"/>
<name>A0A6A6GRW3_VIRVR</name>
<sequence length="112" mass="13463">MLPLPDWWYTSQTLRLLFRETSNESLDLWVPVCKFIFQVLPRCRYHPSFFVRPLVWIWHKGCSIDKDPVGNRLVDEMRFRPYMAVLVSGFILSQWLGCVFDQSKPRRVTLWV</sequence>
<dbReference type="AlphaFoldDB" id="A0A6A6GRW3"/>
<evidence type="ECO:0000313" key="2">
    <source>
        <dbReference type="Proteomes" id="UP000800092"/>
    </source>
</evidence>
<evidence type="ECO:0000313" key="1">
    <source>
        <dbReference type="EMBL" id="KAF2228417.1"/>
    </source>
</evidence>
<protein>
    <submittedName>
        <fullName evidence="1">Uncharacterized protein</fullName>
    </submittedName>
</protein>
<keyword evidence="2" id="KW-1185">Reference proteome</keyword>
<organism evidence="1 2">
    <name type="scientific">Viridothelium virens</name>
    <name type="common">Speckled blister lichen</name>
    <name type="synonym">Trypethelium virens</name>
    <dbReference type="NCBI Taxonomy" id="1048519"/>
    <lineage>
        <taxon>Eukaryota</taxon>
        <taxon>Fungi</taxon>
        <taxon>Dikarya</taxon>
        <taxon>Ascomycota</taxon>
        <taxon>Pezizomycotina</taxon>
        <taxon>Dothideomycetes</taxon>
        <taxon>Dothideomycetes incertae sedis</taxon>
        <taxon>Trypetheliales</taxon>
        <taxon>Trypetheliaceae</taxon>
        <taxon>Viridothelium</taxon>
    </lineage>
</organism>
<accession>A0A6A6GRW3</accession>
<dbReference type="Proteomes" id="UP000800092">
    <property type="component" value="Unassembled WGS sequence"/>
</dbReference>